<keyword evidence="9" id="KW-1185">Reference proteome</keyword>
<feature type="transmembrane region" description="Helical" evidence="7">
    <location>
        <begin position="80"/>
        <end position="102"/>
    </location>
</feature>
<name>A0A2T6AG36_9RHOB</name>
<reference evidence="8 9" key="1">
    <citation type="submission" date="2018-04" db="EMBL/GenBank/DDBJ databases">
        <title>Genomic Encyclopedia of Archaeal and Bacterial Type Strains, Phase II (KMG-II): from individual species to whole genera.</title>
        <authorList>
            <person name="Goeker M."/>
        </authorList>
    </citation>
    <scope>NUCLEOTIDE SEQUENCE [LARGE SCALE GENOMIC DNA]</scope>
    <source>
        <strain evidence="8 9">DSM 29329</strain>
    </source>
</reference>
<proteinExistence type="inferred from homology"/>
<dbReference type="PANTHER" id="PTHR30250">
    <property type="entry name" value="PST FAMILY PREDICTED COLANIC ACID TRANSPORTER"/>
    <property type="match status" value="1"/>
</dbReference>
<feature type="transmembrane region" description="Helical" evidence="7">
    <location>
        <begin position="232"/>
        <end position="253"/>
    </location>
</feature>
<feature type="transmembrane region" description="Helical" evidence="7">
    <location>
        <begin position="137"/>
        <end position="158"/>
    </location>
</feature>
<evidence type="ECO:0000256" key="3">
    <source>
        <dbReference type="ARBA" id="ARBA00022475"/>
    </source>
</evidence>
<comment type="subcellular location">
    <subcellularLocation>
        <location evidence="1">Cell membrane</location>
        <topology evidence="1">Multi-pass membrane protein</topology>
    </subcellularLocation>
</comment>
<evidence type="ECO:0000313" key="8">
    <source>
        <dbReference type="EMBL" id="PTX42765.1"/>
    </source>
</evidence>
<evidence type="ECO:0000256" key="6">
    <source>
        <dbReference type="ARBA" id="ARBA00023136"/>
    </source>
</evidence>
<feature type="transmembrane region" description="Helical" evidence="7">
    <location>
        <begin position="164"/>
        <end position="186"/>
    </location>
</feature>
<feature type="transmembrane region" description="Helical" evidence="7">
    <location>
        <begin position="377"/>
        <end position="399"/>
    </location>
</feature>
<dbReference type="AlphaFoldDB" id="A0A2T6AG36"/>
<feature type="transmembrane region" description="Helical" evidence="7">
    <location>
        <begin position="108"/>
        <end position="125"/>
    </location>
</feature>
<keyword evidence="3" id="KW-1003">Cell membrane</keyword>
<evidence type="ECO:0000256" key="5">
    <source>
        <dbReference type="ARBA" id="ARBA00022989"/>
    </source>
</evidence>
<feature type="transmembrane region" description="Helical" evidence="7">
    <location>
        <begin position="354"/>
        <end position="371"/>
    </location>
</feature>
<comment type="similarity">
    <text evidence="2">Belongs to the polysaccharide synthase family.</text>
</comment>
<feature type="transmembrane region" description="Helical" evidence="7">
    <location>
        <begin position="291"/>
        <end position="311"/>
    </location>
</feature>
<feature type="transmembrane region" description="Helical" evidence="7">
    <location>
        <begin position="411"/>
        <end position="430"/>
    </location>
</feature>
<dbReference type="EMBL" id="QBKN01000025">
    <property type="protein sequence ID" value="PTX42765.1"/>
    <property type="molecule type" value="Genomic_DNA"/>
</dbReference>
<evidence type="ECO:0000313" key="9">
    <source>
        <dbReference type="Proteomes" id="UP000244069"/>
    </source>
</evidence>
<organism evidence="8 9">
    <name type="scientific">Allosediminivita pacifica</name>
    <dbReference type="NCBI Taxonomy" id="1267769"/>
    <lineage>
        <taxon>Bacteria</taxon>
        <taxon>Pseudomonadati</taxon>
        <taxon>Pseudomonadota</taxon>
        <taxon>Alphaproteobacteria</taxon>
        <taxon>Rhodobacterales</taxon>
        <taxon>Paracoccaceae</taxon>
        <taxon>Allosediminivita</taxon>
    </lineage>
</organism>
<feature type="transmembrane region" description="Helical" evidence="7">
    <location>
        <begin position="198"/>
        <end position="220"/>
    </location>
</feature>
<gene>
    <name evidence="8" type="ORF">C8N44_12561</name>
</gene>
<dbReference type="OrthoDB" id="7605542at2"/>
<dbReference type="Pfam" id="PF13440">
    <property type="entry name" value="Polysacc_synt_3"/>
    <property type="match status" value="1"/>
</dbReference>
<keyword evidence="4 7" id="KW-0812">Transmembrane</keyword>
<feature type="transmembrane region" description="Helical" evidence="7">
    <location>
        <begin position="37"/>
        <end position="56"/>
    </location>
</feature>
<dbReference type="PANTHER" id="PTHR30250:SF10">
    <property type="entry name" value="LIPOPOLYSACCHARIDE BIOSYNTHESIS PROTEIN WZXC"/>
    <property type="match status" value="1"/>
</dbReference>
<comment type="caution">
    <text evidence="8">The sequence shown here is derived from an EMBL/GenBank/DDBJ whole genome shotgun (WGS) entry which is preliminary data.</text>
</comment>
<dbReference type="RefSeq" id="WP_107978078.1">
    <property type="nucleotide sequence ID" value="NZ_BMEZ01000008.1"/>
</dbReference>
<evidence type="ECO:0000256" key="7">
    <source>
        <dbReference type="SAM" id="Phobius"/>
    </source>
</evidence>
<dbReference type="InterPro" id="IPR050833">
    <property type="entry name" value="Poly_Biosynth_Transport"/>
</dbReference>
<evidence type="ECO:0000256" key="4">
    <source>
        <dbReference type="ARBA" id="ARBA00022692"/>
    </source>
</evidence>
<protein>
    <submittedName>
        <fullName evidence="8">O-antigen/teichoic acid export membrane protein</fullName>
    </submittedName>
</protein>
<keyword evidence="5 7" id="KW-1133">Transmembrane helix</keyword>
<keyword evidence="6 7" id="KW-0472">Membrane</keyword>
<accession>A0A2T6AG36</accession>
<evidence type="ECO:0000256" key="2">
    <source>
        <dbReference type="ARBA" id="ARBA00007430"/>
    </source>
</evidence>
<dbReference type="GO" id="GO:0005886">
    <property type="term" value="C:plasma membrane"/>
    <property type="evidence" value="ECO:0007669"/>
    <property type="project" value="UniProtKB-SubCell"/>
</dbReference>
<evidence type="ECO:0000256" key="1">
    <source>
        <dbReference type="ARBA" id="ARBA00004651"/>
    </source>
</evidence>
<sequence>MLRKALLILSGNAAASLLLFARNLVIARLIAVEDYGIASTFAIAMSVVEMASQLGLQQMIVQAREGEDPHFQAALQGFQVLRGVISGVVLFLAAGLVADFLIIPEVAWAYQVMALVPVLNALQHFDIHRMNRDLRFWPLILTGAVPALLSLAALWPLTVWFGDYRVMLFALIVQAAIATITSHATAERPYRLVLDRQIMARSLAFGWPLLINGFLLFAVFQGDKLIVGRELGMAPLAIFSMGVTLTLTPTLVLGKSAQNFFLPQLGRLATSRDEDPAPFATVAQAMLQATLLSSCLLVLAILLLGPMLVTVALGDKYAELIPLLALFAVQQGLRSFRTGPNVIALSGGHTVNAMLSNAVRVASLPLAWWVIARGGSIASLLTIAVIAEILGFVVAMAMAQRSLSLSFRPSWPAIALSALIILAVGVTVVSPGLATLGLWASAILFVPLLWSMKEFRHNIRAAA</sequence>
<dbReference type="Proteomes" id="UP000244069">
    <property type="component" value="Unassembled WGS sequence"/>
</dbReference>